<keyword evidence="1" id="KW-0472">Membrane</keyword>
<reference evidence="2 3" key="1">
    <citation type="submission" date="2018-05" db="EMBL/GenBank/DDBJ databases">
        <title>Genomic Encyclopedia of Type Strains, Phase IV (KMG-IV): sequencing the most valuable type-strain genomes for metagenomic binning, comparative biology and taxonomic classification.</title>
        <authorList>
            <person name="Goeker M."/>
        </authorList>
    </citation>
    <scope>NUCLEOTIDE SEQUENCE [LARGE SCALE GENOMIC DNA]</scope>
    <source>
        <strain evidence="2 3">DSM 44704</strain>
    </source>
</reference>
<comment type="caution">
    <text evidence="2">The sequence shown here is derived from an EMBL/GenBank/DDBJ whole genome shotgun (WGS) entry which is preliminary data.</text>
</comment>
<evidence type="ECO:0000313" key="2">
    <source>
        <dbReference type="EMBL" id="PXX63264.1"/>
    </source>
</evidence>
<dbReference type="Proteomes" id="UP000247569">
    <property type="component" value="Unassembled WGS sequence"/>
</dbReference>
<keyword evidence="3" id="KW-1185">Reference proteome</keyword>
<sequence>MMETTGSRRLGATMETVVVWALACVLYWWGLL</sequence>
<keyword evidence="1" id="KW-1133">Transmembrane helix</keyword>
<protein>
    <submittedName>
        <fullName evidence="2">Uncharacterized protein</fullName>
    </submittedName>
</protein>
<accession>A0A318K445</accession>
<proteinExistence type="predicted"/>
<name>A0A318K445_9NOCA</name>
<dbReference type="EMBL" id="QJKF01000006">
    <property type="protein sequence ID" value="PXX63264.1"/>
    <property type="molecule type" value="Genomic_DNA"/>
</dbReference>
<feature type="transmembrane region" description="Helical" evidence="1">
    <location>
        <begin position="12"/>
        <end position="30"/>
    </location>
</feature>
<gene>
    <name evidence="2" type="ORF">DFR70_106324</name>
</gene>
<organism evidence="2 3">
    <name type="scientific">Nocardia tenerifensis</name>
    <dbReference type="NCBI Taxonomy" id="228006"/>
    <lineage>
        <taxon>Bacteria</taxon>
        <taxon>Bacillati</taxon>
        <taxon>Actinomycetota</taxon>
        <taxon>Actinomycetes</taxon>
        <taxon>Mycobacteriales</taxon>
        <taxon>Nocardiaceae</taxon>
        <taxon>Nocardia</taxon>
    </lineage>
</organism>
<evidence type="ECO:0000313" key="3">
    <source>
        <dbReference type="Proteomes" id="UP000247569"/>
    </source>
</evidence>
<keyword evidence="1" id="KW-0812">Transmembrane</keyword>
<dbReference type="AlphaFoldDB" id="A0A318K445"/>
<evidence type="ECO:0000256" key="1">
    <source>
        <dbReference type="SAM" id="Phobius"/>
    </source>
</evidence>